<sequence>MPKISIVTPSYNQAPYLRRTIESVLSQDVEVEYIIVDGCSTDGSAEIAKEYEGRARVIVEKDNGQTDAIVKGFALATGDILAWLNSDDMYLPGALRRVVQAYEQGHEFFYGHVFIVDAEDALLRKRVAISATLDDLYYGRYIIPQEATFFSQRLYRASGGLDPAFHYAMDYDLWLRLACLQQPKCLDTFLSCFRYHRNQKSSRRPDLYTQEVQMARAKSGGARPESLLKSASHRSRLLLRKIYSNIAVSGITTTIADSINKKRGLLP</sequence>
<dbReference type="EMBL" id="BLXX01000018">
    <property type="protein sequence ID" value="GFO61687.1"/>
    <property type="molecule type" value="Genomic_DNA"/>
</dbReference>
<dbReference type="PANTHER" id="PTHR22916:SF65">
    <property type="entry name" value="SLR1065 PROTEIN"/>
    <property type="match status" value="1"/>
</dbReference>
<dbReference type="GO" id="GO:0016758">
    <property type="term" value="F:hexosyltransferase activity"/>
    <property type="evidence" value="ECO:0007669"/>
    <property type="project" value="UniProtKB-ARBA"/>
</dbReference>
<gene>
    <name evidence="2" type="ORF">GMST_40120</name>
</gene>
<reference evidence="3" key="1">
    <citation type="submission" date="2020-06" db="EMBL/GenBank/DDBJ databases">
        <title>Draft genomic sequence of Geomonas sp. Red330.</title>
        <authorList>
            <person name="Itoh H."/>
            <person name="Zhenxing X."/>
            <person name="Ushijima N."/>
            <person name="Masuda Y."/>
            <person name="Shiratori Y."/>
            <person name="Senoo K."/>
        </authorList>
    </citation>
    <scope>NUCLEOTIDE SEQUENCE [LARGE SCALE GENOMIC DNA]</scope>
    <source>
        <strain evidence="3">Red330</strain>
    </source>
</reference>
<dbReference type="Gene3D" id="3.90.550.10">
    <property type="entry name" value="Spore Coat Polysaccharide Biosynthesis Protein SpsA, Chain A"/>
    <property type="match status" value="1"/>
</dbReference>
<evidence type="ECO:0000259" key="1">
    <source>
        <dbReference type="Pfam" id="PF00535"/>
    </source>
</evidence>
<feature type="domain" description="Glycosyltransferase 2-like" evidence="1">
    <location>
        <begin position="5"/>
        <end position="128"/>
    </location>
</feature>
<proteinExistence type="predicted"/>
<dbReference type="PANTHER" id="PTHR22916">
    <property type="entry name" value="GLYCOSYLTRANSFERASE"/>
    <property type="match status" value="1"/>
</dbReference>
<keyword evidence="3" id="KW-1185">Reference proteome</keyword>
<dbReference type="Pfam" id="PF00535">
    <property type="entry name" value="Glycos_transf_2"/>
    <property type="match status" value="1"/>
</dbReference>
<dbReference type="AlphaFoldDB" id="A0A6V8MP75"/>
<dbReference type="InterPro" id="IPR001173">
    <property type="entry name" value="Glyco_trans_2-like"/>
</dbReference>
<evidence type="ECO:0000313" key="3">
    <source>
        <dbReference type="Proteomes" id="UP000556026"/>
    </source>
</evidence>
<protein>
    <recommendedName>
        <fullName evidence="1">Glycosyltransferase 2-like domain-containing protein</fullName>
    </recommendedName>
</protein>
<dbReference type="RefSeq" id="WP_183356475.1">
    <property type="nucleotide sequence ID" value="NZ_BLXX01000018.1"/>
</dbReference>
<name>A0A6V8MP75_9BACT</name>
<dbReference type="SUPFAM" id="SSF53448">
    <property type="entry name" value="Nucleotide-diphospho-sugar transferases"/>
    <property type="match status" value="1"/>
</dbReference>
<dbReference type="CDD" id="cd06433">
    <property type="entry name" value="GT_2_WfgS_like"/>
    <property type="match status" value="1"/>
</dbReference>
<dbReference type="Proteomes" id="UP000556026">
    <property type="component" value="Unassembled WGS sequence"/>
</dbReference>
<accession>A0A6V8MP75</accession>
<organism evidence="2 3">
    <name type="scientific">Geomonas silvestris</name>
    <dbReference type="NCBI Taxonomy" id="2740184"/>
    <lineage>
        <taxon>Bacteria</taxon>
        <taxon>Pseudomonadati</taxon>
        <taxon>Thermodesulfobacteriota</taxon>
        <taxon>Desulfuromonadia</taxon>
        <taxon>Geobacterales</taxon>
        <taxon>Geobacteraceae</taxon>
        <taxon>Geomonas</taxon>
    </lineage>
</organism>
<evidence type="ECO:0000313" key="2">
    <source>
        <dbReference type="EMBL" id="GFO61687.1"/>
    </source>
</evidence>
<dbReference type="InterPro" id="IPR029044">
    <property type="entry name" value="Nucleotide-diphossugar_trans"/>
</dbReference>
<comment type="caution">
    <text evidence="2">The sequence shown here is derived from an EMBL/GenBank/DDBJ whole genome shotgun (WGS) entry which is preliminary data.</text>
</comment>